<evidence type="ECO:0000256" key="4">
    <source>
        <dbReference type="ARBA" id="ARBA00022801"/>
    </source>
</evidence>
<feature type="active site" description="Nucleophile" evidence="10 11">
    <location>
        <position position="81"/>
    </location>
</feature>
<feature type="active site" evidence="10 11">
    <location>
        <position position="189"/>
    </location>
</feature>
<evidence type="ECO:0000313" key="13">
    <source>
        <dbReference type="EMBL" id="MCG2462598.1"/>
    </source>
</evidence>
<keyword evidence="6 10" id="KW-0368">Histidine biosynthesis</keyword>
<proteinExistence type="inferred from homology"/>
<evidence type="ECO:0000259" key="12">
    <source>
        <dbReference type="Pfam" id="PF00117"/>
    </source>
</evidence>
<evidence type="ECO:0000256" key="7">
    <source>
        <dbReference type="ARBA" id="ARBA00023239"/>
    </source>
</evidence>
<evidence type="ECO:0000256" key="8">
    <source>
        <dbReference type="ARBA" id="ARBA00047838"/>
    </source>
</evidence>
<dbReference type="PANTHER" id="PTHR42701:SF1">
    <property type="entry name" value="IMIDAZOLE GLYCEROL PHOSPHATE SYNTHASE SUBUNIT HISH"/>
    <property type="match status" value="1"/>
</dbReference>
<reference evidence="13" key="1">
    <citation type="submission" date="2023-02" db="EMBL/GenBank/DDBJ databases">
        <title>Genome of Flavobacteriaceae gen. nov. sp. strain F89.</title>
        <authorList>
            <person name="Wang Y."/>
        </authorList>
    </citation>
    <scope>NUCLEOTIDE SEQUENCE</scope>
    <source>
        <strain evidence="13">F89</strain>
    </source>
</reference>
<dbReference type="GO" id="GO:0005737">
    <property type="term" value="C:cytoplasm"/>
    <property type="evidence" value="ECO:0007669"/>
    <property type="project" value="UniProtKB-SubCell"/>
</dbReference>
<dbReference type="GO" id="GO:0004359">
    <property type="term" value="F:glutaminase activity"/>
    <property type="evidence" value="ECO:0007669"/>
    <property type="project" value="UniProtKB-EC"/>
</dbReference>
<feature type="domain" description="Glutamine amidotransferase" evidence="12">
    <location>
        <begin position="4"/>
        <end position="203"/>
    </location>
</feature>
<sequence length="207" mass="23380">MVVIVDYKAGNLISIQKMLKKAGVGEALISGNPRDIEKATKLILPGVGHFDYGMIQLQESGLIEVLNKKVLEEKIPILGICLGAQLLTRGSEEGSQKGLGWIDADTVKFDKSKLGQKLKIPHMGWSEVRFNKEVPLFKDMPLESRFYFVHSYHLVCDRLEDVAVTSKHGYKFTAGLIKDNILGMQFHPEKSHKFGMQLLQNFIKYYK</sequence>
<protein>
    <recommendedName>
        <fullName evidence="10">Imidazole glycerol phosphate synthase subunit HisH</fullName>
        <ecNumber evidence="10">4.3.2.10</ecNumber>
    </recommendedName>
    <alternativeName>
        <fullName evidence="10">IGP synthase glutaminase subunit</fullName>
        <ecNumber evidence="10">3.5.1.2</ecNumber>
    </alternativeName>
    <alternativeName>
        <fullName evidence="10">IGP synthase subunit HisH</fullName>
    </alternativeName>
    <alternativeName>
        <fullName evidence="10">ImGP synthase subunit HisH</fullName>
        <shortName evidence="10">IGPS subunit HisH</shortName>
    </alternativeName>
</protein>
<organism evidence="13 14">
    <name type="scientific">Cerina litoralis</name>
    <dbReference type="NCBI Taxonomy" id="2874477"/>
    <lineage>
        <taxon>Bacteria</taxon>
        <taxon>Pseudomonadati</taxon>
        <taxon>Bacteroidota</taxon>
        <taxon>Flavobacteriia</taxon>
        <taxon>Flavobacteriales</taxon>
        <taxon>Flavobacteriaceae</taxon>
        <taxon>Cerina</taxon>
    </lineage>
</organism>
<comment type="subcellular location">
    <subcellularLocation>
        <location evidence="10">Cytoplasm</location>
    </subcellularLocation>
</comment>
<gene>
    <name evidence="10 13" type="primary">hisH</name>
    <name evidence="13" type="ORF">K8352_17685</name>
</gene>
<feature type="active site" evidence="10 11">
    <location>
        <position position="187"/>
    </location>
</feature>
<dbReference type="InterPro" id="IPR017926">
    <property type="entry name" value="GATASE"/>
</dbReference>
<dbReference type="NCBIfam" id="TIGR01855">
    <property type="entry name" value="IMP_synth_hisH"/>
    <property type="match status" value="1"/>
</dbReference>
<evidence type="ECO:0000256" key="3">
    <source>
        <dbReference type="ARBA" id="ARBA00022605"/>
    </source>
</evidence>
<accession>A0AAE3JSK1</accession>
<dbReference type="PROSITE" id="PS51273">
    <property type="entry name" value="GATASE_TYPE_1"/>
    <property type="match status" value="1"/>
</dbReference>
<comment type="subunit">
    <text evidence="2 10">Heterodimer of HisH and HisF.</text>
</comment>
<dbReference type="InterPro" id="IPR029062">
    <property type="entry name" value="Class_I_gatase-like"/>
</dbReference>
<dbReference type="Gene3D" id="3.40.50.880">
    <property type="match status" value="1"/>
</dbReference>
<evidence type="ECO:0000256" key="11">
    <source>
        <dbReference type="PIRSR" id="PIRSR000495-1"/>
    </source>
</evidence>
<evidence type="ECO:0000256" key="5">
    <source>
        <dbReference type="ARBA" id="ARBA00022962"/>
    </source>
</evidence>
<evidence type="ECO:0000256" key="10">
    <source>
        <dbReference type="HAMAP-Rule" id="MF_00278"/>
    </source>
</evidence>
<evidence type="ECO:0000256" key="9">
    <source>
        <dbReference type="ARBA" id="ARBA00049534"/>
    </source>
</evidence>
<comment type="function">
    <text evidence="10">IGPS catalyzes the conversion of PRFAR and glutamine to IGP, AICAR and glutamate. The HisH subunit catalyzes the hydrolysis of glutamine to glutamate and ammonia as part of the synthesis of IGP and AICAR. The resulting ammonia molecule is channeled to the active site of HisF.</text>
</comment>
<keyword evidence="10" id="KW-0963">Cytoplasm</keyword>
<dbReference type="CDD" id="cd01748">
    <property type="entry name" value="GATase1_IGP_Synthase"/>
    <property type="match status" value="1"/>
</dbReference>
<dbReference type="EC" id="3.5.1.2" evidence="10"/>
<dbReference type="Proteomes" id="UP001200642">
    <property type="component" value="Unassembled WGS sequence"/>
</dbReference>
<dbReference type="InterPro" id="IPR010139">
    <property type="entry name" value="Imidazole-glycPsynth_HisH"/>
</dbReference>
<dbReference type="PIRSF" id="PIRSF000495">
    <property type="entry name" value="Amidotransf_hisH"/>
    <property type="match status" value="1"/>
</dbReference>
<name>A0AAE3JSK1_9FLAO</name>
<dbReference type="EC" id="4.3.2.10" evidence="10"/>
<dbReference type="SUPFAM" id="SSF52317">
    <property type="entry name" value="Class I glutamine amidotransferase-like"/>
    <property type="match status" value="1"/>
</dbReference>
<keyword evidence="5 10" id="KW-0315">Glutamine amidotransferase</keyword>
<dbReference type="AlphaFoldDB" id="A0AAE3JSK1"/>
<dbReference type="GO" id="GO:0000105">
    <property type="term" value="P:L-histidine biosynthetic process"/>
    <property type="evidence" value="ECO:0007669"/>
    <property type="project" value="UniProtKB-UniRule"/>
</dbReference>
<dbReference type="GO" id="GO:0000107">
    <property type="term" value="F:imidazoleglycerol-phosphate synthase activity"/>
    <property type="evidence" value="ECO:0007669"/>
    <property type="project" value="UniProtKB-UniRule"/>
</dbReference>
<dbReference type="EMBL" id="JAIRBC010000037">
    <property type="protein sequence ID" value="MCG2462598.1"/>
    <property type="molecule type" value="Genomic_DNA"/>
</dbReference>
<keyword evidence="14" id="KW-1185">Reference proteome</keyword>
<dbReference type="Pfam" id="PF00117">
    <property type="entry name" value="GATase"/>
    <property type="match status" value="1"/>
</dbReference>
<evidence type="ECO:0000313" key="14">
    <source>
        <dbReference type="Proteomes" id="UP001200642"/>
    </source>
</evidence>
<comment type="catalytic activity">
    <reaction evidence="8 10">
        <text>5-[(5-phospho-1-deoxy-D-ribulos-1-ylimino)methylamino]-1-(5-phospho-beta-D-ribosyl)imidazole-4-carboxamide + L-glutamine = D-erythro-1-(imidazol-4-yl)glycerol 3-phosphate + 5-amino-1-(5-phospho-beta-D-ribosyl)imidazole-4-carboxamide + L-glutamate + H(+)</text>
        <dbReference type="Rhea" id="RHEA:24793"/>
        <dbReference type="ChEBI" id="CHEBI:15378"/>
        <dbReference type="ChEBI" id="CHEBI:29985"/>
        <dbReference type="ChEBI" id="CHEBI:58278"/>
        <dbReference type="ChEBI" id="CHEBI:58359"/>
        <dbReference type="ChEBI" id="CHEBI:58475"/>
        <dbReference type="ChEBI" id="CHEBI:58525"/>
        <dbReference type="EC" id="4.3.2.10"/>
    </reaction>
</comment>
<keyword evidence="3 10" id="KW-0028">Amino-acid biosynthesis</keyword>
<evidence type="ECO:0000256" key="6">
    <source>
        <dbReference type="ARBA" id="ARBA00023102"/>
    </source>
</evidence>
<dbReference type="HAMAP" id="MF_00278">
    <property type="entry name" value="HisH"/>
    <property type="match status" value="1"/>
</dbReference>
<comment type="pathway">
    <text evidence="1 10">Amino-acid biosynthesis; L-histidine biosynthesis; L-histidine from 5-phospho-alpha-D-ribose 1-diphosphate: step 5/9.</text>
</comment>
<keyword evidence="7 10" id="KW-0456">Lyase</keyword>
<keyword evidence="4 10" id="KW-0378">Hydrolase</keyword>
<dbReference type="RefSeq" id="WP_317903733.1">
    <property type="nucleotide sequence ID" value="NZ_JAIRBC010000037.1"/>
</dbReference>
<evidence type="ECO:0000256" key="2">
    <source>
        <dbReference type="ARBA" id="ARBA00011152"/>
    </source>
</evidence>
<comment type="catalytic activity">
    <reaction evidence="9 10">
        <text>L-glutamine + H2O = L-glutamate + NH4(+)</text>
        <dbReference type="Rhea" id="RHEA:15889"/>
        <dbReference type="ChEBI" id="CHEBI:15377"/>
        <dbReference type="ChEBI" id="CHEBI:28938"/>
        <dbReference type="ChEBI" id="CHEBI:29985"/>
        <dbReference type="ChEBI" id="CHEBI:58359"/>
        <dbReference type="EC" id="3.5.1.2"/>
    </reaction>
</comment>
<comment type="caution">
    <text evidence="13">The sequence shown here is derived from an EMBL/GenBank/DDBJ whole genome shotgun (WGS) entry which is preliminary data.</text>
</comment>
<evidence type="ECO:0000256" key="1">
    <source>
        <dbReference type="ARBA" id="ARBA00005091"/>
    </source>
</evidence>
<dbReference type="PANTHER" id="PTHR42701">
    <property type="entry name" value="IMIDAZOLE GLYCEROL PHOSPHATE SYNTHASE SUBUNIT HISH"/>
    <property type="match status" value="1"/>
</dbReference>
<dbReference type="GO" id="GO:0016829">
    <property type="term" value="F:lyase activity"/>
    <property type="evidence" value="ECO:0007669"/>
    <property type="project" value="UniProtKB-KW"/>
</dbReference>